<dbReference type="Pfam" id="PF13620">
    <property type="entry name" value="CarboxypepD_reg"/>
    <property type="match status" value="1"/>
</dbReference>
<proteinExistence type="predicted"/>
<protein>
    <submittedName>
        <fullName evidence="10">TonB-dependent receptor</fullName>
    </submittedName>
</protein>
<evidence type="ECO:0000256" key="8">
    <source>
        <dbReference type="SAM" id="SignalP"/>
    </source>
</evidence>
<dbReference type="EMBL" id="PYLS01000001">
    <property type="protein sequence ID" value="PST84593.1"/>
    <property type="molecule type" value="Genomic_DNA"/>
</dbReference>
<evidence type="ECO:0000256" key="4">
    <source>
        <dbReference type="ARBA" id="ARBA00022692"/>
    </source>
</evidence>
<gene>
    <name evidence="10" type="ORF">C7T94_00180</name>
</gene>
<keyword evidence="2" id="KW-0813">Transport</keyword>
<keyword evidence="3" id="KW-1134">Transmembrane beta strand</keyword>
<evidence type="ECO:0000256" key="1">
    <source>
        <dbReference type="ARBA" id="ARBA00004571"/>
    </source>
</evidence>
<dbReference type="InterPro" id="IPR036942">
    <property type="entry name" value="Beta-barrel_TonB_sf"/>
</dbReference>
<evidence type="ECO:0000256" key="3">
    <source>
        <dbReference type="ARBA" id="ARBA00022452"/>
    </source>
</evidence>
<evidence type="ECO:0000313" key="11">
    <source>
        <dbReference type="Proteomes" id="UP000240912"/>
    </source>
</evidence>
<dbReference type="Gene3D" id="2.60.40.1120">
    <property type="entry name" value="Carboxypeptidase-like, regulatory domain"/>
    <property type="match status" value="1"/>
</dbReference>
<evidence type="ECO:0000256" key="7">
    <source>
        <dbReference type="ARBA" id="ARBA00023237"/>
    </source>
</evidence>
<dbReference type="GO" id="GO:0044718">
    <property type="term" value="P:siderophore transmembrane transport"/>
    <property type="evidence" value="ECO:0007669"/>
    <property type="project" value="TreeGrafter"/>
</dbReference>
<evidence type="ECO:0000256" key="2">
    <source>
        <dbReference type="ARBA" id="ARBA00022448"/>
    </source>
</evidence>
<dbReference type="InterPro" id="IPR008969">
    <property type="entry name" value="CarboxyPept-like_regulatory"/>
</dbReference>
<evidence type="ECO:0000259" key="9">
    <source>
        <dbReference type="Pfam" id="PF14905"/>
    </source>
</evidence>
<keyword evidence="10" id="KW-0675">Receptor</keyword>
<dbReference type="InterPro" id="IPR039426">
    <property type="entry name" value="TonB-dep_rcpt-like"/>
</dbReference>
<dbReference type="SUPFAM" id="SSF56935">
    <property type="entry name" value="Porins"/>
    <property type="match status" value="1"/>
</dbReference>
<comment type="caution">
    <text evidence="10">The sequence shown here is derived from an EMBL/GenBank/DDBJ whole genome shotgun (WGS) entry which is preliminary data.</text>
</comment>
<dbReference type="Proteomes" id="UP000240912">
    <property type="component" value="Unassembled WGS sequence"/>
</dbReference>
<evidence type="ECO:0000313" key="10">
    <source>
        <dbReference type="EMBL" id="PST84593.1"/>
    </source>
</evidence>
<dbReference type="GO" id="GO:0015344">
    <property type="term" value="F:siderophore uptake transmembrane transporter activity"/>
    <property type="evidence" value="ECO:0007669"/>
    <property type="project" value="TreeGrafter"/>
</dbReference>
<keyword evidence="5 8" id="KW-0732">Signal</keyword>
<dbReference type="Gene3D" id="2.40.170.20">
    <property type="entry name" value="TonB-dependent receptor, beta-barrel domain"/>
    <property type="match status" value="1"/>
</dbReference>
<keyword evidence="6" id="KW-0472">Membrane</keyword>
<name>A0A2T3HQB8_9SPHI</name>
<keyword evidence="7" id="KW-0998">Cell outer membrane</keyword>
<feature type="domain" description="Outer membrane protein beta-barrel" evidence="9">
    <location>
        <begin position="392"/>
        <end position="791"/>
    </location>
</feature>
<feature type="chain" id="PRO_5015542395" evidence="8">
    <location>
        <begin position="31"/>
        <end position="819"/>
    </location>
</feature>
<comment type="subcellular location">
    <subcellularLocation>
        <location evidence="1">Cell outer membrane</location>
        <topology evidence="1">Multi-pass membrane protein</topology>
    </subcellularLocation>
</comment>
<dbReference type="SUPFAM" id="SSF49464">
    <property type="entry name" value="Carboxypeptidase regulatory domain-like"/>
    <property type="match status" value="1"/>
</dbReference>
<feature type="signal peptide" evidence="8">
    <location>
        <begin position="1"/>
        <end position="30"/>
    </location>
</feature>
<dbReference type="Gene3D" id="2.170.130.10">
    <property type="entry name" value="TonB-dependent receptor, plug domain"/>
    <property type="match status" value="1"/>
</dbReference>
<dbReference type="Pfam" id="PF14905">
    <property type="entry name" value="OMP_b-brl_3"/>
    <property type="match status" value="1"/>
</dbReference>
<keyword evidence="4" id="KW-0812">Transmembrane</keyword>
<dbReference type="OrthoDB" id="606851at2"/>
<organism evidence="10 11">
    <name type="scientific">Pedobacter yulinensis</name>
    <dbReference type="NCBI Taxonomy" id="2126353"/>
    <lineage>
        <taxon>Bacteria</taxon>
        <taxon>Pseudomonadati</taxon>
        <taxon>Bacteroidota</taxon>
        <taxon>Sphingobacteriia</taxon>
        <taxon>Sphingobacteriales</taxon>
        <taxon>Sphingobacteriaceae</taxon>
        <taxon>Pedobacter</taxon>
    </lineage>
</organism>
<keyword evidence="11" id="KW-1185">Reference proteome</keyword>
<dbReference type="InterPro" id="IPR037066">
    <property type="entry name" value="Plug_dom_sf"/>
</dbReference>
<reference evidence="10 11" key="1">
    <citation type="submission" date="2018-03" db="EMBL/GenBank/DDBJ databases">
        <authorList>
            <person name="Keele B.F."/>
        </authorList>
    </citation>
    <scope>NUCLEOTIDE SEQUENCE [LARGE SCALE GENOMIC DNA]</scope>
    <source>
        <strain evidence="10 11">YL28-9</strain>
    </source>
</reference>
<dbReference type="AlphaFoldDB" id="A0A2T3HQB8"/>
<evidence type="ECO:0000256" key="5">
    <source>
        <dbReference type="ARBA" id="ARBA00022729"/>
    </source>
</evidence>
<dbReference type="PANTHER" id="PTHR30069:SF29">
    <property type="entry name" value="HEMOGLOBIN AND HEMOGLOBIN-HAPTOGLOBIN-BINDING PROTEIN 1-RELATED"/>
    <property type="match status" value="1"/>
</dbReference>
<evidence type="ECO:0000256" key="6">
    <source>
        <dbReference type="ARBA" id="ARBA00023136"/>
    </source>
</evidence>
<dbReference type="GO" id="GO:0009279">
    <property type="term" value="C:cell outer membrane"/>
    <property type="evidence" value="ECO:0007669"/>
    <property type="project" value="UniProtKB-SubCell"/>
</dbReference>
<dbReference type="InterPro" id="IPR041700">
    <property type="entry name" value="OMP_b-brl_3"/>
</dbReference>
<sequence length="819" mass="91277">MQHNNPKKMNAKKYLLLCLVTILSYAGAHAQKTAVLKGRVVDSAGRKPIGAVNVALQKDKQTISAVNTDANGMFMLKTLAPALYKLVFSSVGYAPREVQVKIDAEAADKDLGTLALFATSHSLKEVAVTGSKPLVKQEIDRLSYDVQADPDSKMRSVLEMMRKVPLITVDGMDNIKLKGSGNFKILINGRASGMIARNPQDILKAMPATSIQKIEVITTPPAKYDSEGLAGLINIITNKKVDEGYNGRLGLRYIDPSQGLRTGANTTIKTGKWGLMFDAGISQRNQPEVASVSNRVSSGAQAGSLFQTGSNVSKGKNYYGSTQISFEADTLNLLTASFSFYNSRRNTTDLQQSRLYGTQSTLQQSFDLLNTGRNGWDGMDAGLNYQLGFKRNKEQLLTFSYQLTRSGNLQNNDVFISERLNFDAPNYRQNNKGYLLEQTAQVDYVHPVTKNFNMELGGKAVIRDNKSNFGFASFNAPTQEYQTDPQRTNDFLNTQNVYGVYNSYQYNTGNWGFKAGLRAELTTINADFVSQSQLLNKTFFNLIPSVSIARKFKDQGTVNLGYTQRIERPGIWELNPFIDSSNPNFVSFGNPGLRPVLSNNFELGYSKYKKGSFNINLSYAFANRTVQRLSWYDEVQKVTFSSYQNAGQDRRLGANLHIRYPIAKFVDFNFGGNLYYVWFSGASDGRLYQNDGVQGHGYANLNVNLGKGTRVGVEYDYDSPNLTLQGRSNQLHNSLIFAGKDLIKNKLMLSAAAINPFQKFREVRNVTQGENFSQNSLTQNYYRQFGVDLTWRFGALKQGIQKNKRGIRNDDVKSGNNQN</sequence>
<accession>A0A2T3HQB8</accession>
<dbReference type="PANTHER" id="PTHR30069">
    <property type="entry name" value="TONB-DEPENDENT OUTER MEMBRANE RECEPTOR"/>
    <property type="match status" value="1"/>
</dbReference>